<dbReference type="CDD" id="cd03408">
    <property type="entry name" value="SPFH_like_u1"/>
    <property type="match status" value="1"/>
</dbReference>
<feature type="domain" description="SPFH" evidence="1">
    <location>
        <begin position="26"/>
        <end position="238"/>
    </location>
</feature>
<dbReference type="Proteomes" id="UP001241110">
    <property type="component" value="Unassembled WGS sequence"/>
</dbReference>
<feature type="domain" description="GYF" evidence="2">
    <location>
        <begin position="308"/>
        <end position="354"/>
    </location>
</feature>
<evidence type="ECO:0000259" key="2">
    <source>
        <dbReference type="Pfam" id="PF14237"/>
    </source>
</evidence>
<dbReference type="Pfam" id="PF13421">
    <property type="entry name" value="Band_7_1"/>
    <property type="match status" value="1"/>
</dbReference>
<dbReference type="PANTHER" id="PTHR37826">
    <property type="entry name" value="FLOTILLIN BAND_7_5 DOMAIN PROTEIN"/>
    <property type="match status" value="1"/>
</dbReference>
<evidence type="ECO:0000313" key="4">
    <source>
        <dbReference type="EMBL" id="MDJ1495475.1"/>
    </source>
</evidence>
<evidence type="ECO:0000259" key="1">
    <source>
        <dbReference type="Pfam" id="PF13421"/>
    </source>
</evidence>
<dbReference type="EMBL" id="JASJOS010000001">
    <property type="protein sequence ID" value="MDJ1478942.1"/>
    <property type="molecule type" value="Genomic_DNA"/>
</dbReference>
<proteinExistence type="predicted"/>
<dbReference type="RefSeq" id="WP_313974733.1">
    <property type="nucleotide sequence ID" value="NZ_JASJOR010000001.1"/>
</dbReference>
<dbReference type="Gene3D" id="3.30.479.30">
    <property type="entry name" value="Band 7 domain"/>
    <property type="match status" value="1"/>
</dbReference>
<dbReference type="InterPro" id="IPR036013">
    <property type="entry name" value="Band_7/SPFH_dom_sf"/>
</dbReference>
<sequence length="369" mass="41199">MGLWDKLTNEFIDIIEWLDPTNDTLVWRFPRYQNEIKNGAKLIVRESQVAVFINEGKVADIFKPGTYELTTQNLPILSTLRGWKYGFNSPFKAEVYFINTKQFTNQKWGTKNPLMLRDPEFGPMRLRAFGSYAFRVNAEDPTRFLTEIVGTDGDFNMDEINEQLRNVIASRFADILGEAKIPALDLVSNYDELSRFITERIHDDFNEYGLKVTKLLVENISLPPEVEAALDKRTSMGVIGNLNAYTQFQMANGLEKGGSGTDAASMGMGFAMANQMAQNMNLNQQSFGNVNANAGGTPPPLPASATFFIAVNGQQQGPFDMNKLKEMAQQGALTRETLVWKQGMAAWQKAHEVSDVSPLFASMPPPLPG</sequence>
<dbReference type="Gene3D" id="3.30.1490.40">
    <property type="match status" value="1"/>
</dbReference>
<organism evidence="3 6">
    <name type="scientific">Xanthocytophaga flava</name>
    <dbReference type="NCBI Taxonomy" id="3048013"/>
    <lineage>
        <taxon>Bacteria</taxon>
        <taxon>Pseudomonadati</taxon>
        <taxon>Bacteroidota</taxon>
        <taxon>Cytophagia</taxon>
        <taxon>Cytophagales</taxon>
        <taxon>Rhodocytophagaceae</taxon>
        <taxon>Xanthocytophaga</taxon>
    </lineage>
</organism>
<evidence type="ECO:0000313" key="6">
    <source>
        <dbReference type="Proteomes" id="UP001241110"/>
    </source>
</evidence>
<dbReference type="AlphaFoldDB" id="A0AAE3QGH8"/>
<dbReference type="Proteomes" id="UP001228581">
    <property type="component" value="Unassembled WGS sequence"/>
</dbReference>
<dbReference type="Pfam" id="PF14237">
    <property type="entry name" value="GYF_2"/>
    <property type="match status" value="1"/>
</dbReference>
<gene>
    <name evidence="3" type="ORF">QNI16_00515</name>
    <name evidence="4" type="ORF">QNI19_21225</name>
</gene>
<name>A0AAE3QGH8_9BACT</name>
<accession>A0AAE3QGH8</accession>
<dbReference type="PANTHER" id="PTHR37826:SF2">
    <property type="entry name" value="ZINC-RIBBON DOMAIN-CONTAINING PROTEIN"/>
    <property type="match status" value="1"/>
</dbReference>
<comment type="caution">
    <text evidence="3">The sequence shown here is derived from an EMBL/GenBank/DDBJ whole genome shotgun (WGS) entry which is preliminary data.</text>
</comment>
<dbReference type="SUPFAM" id="SSF117892">
    <property type="entry name" value="Band 7/SPFH domain"/>
    <property type="match status" value="1"/>
</dbReference>
<dbReference type="InterPro" id="IPR035445">
    <property type="entry name" value="GYF-like_dom_sf"/>
</dbReference>
<reference evidence="3 5" key="1">
    <citation type="submission" date="2023-05" db="EMBL/GenBank/DDBJ databases">
        <authorList>
            <person name="Zhang X."/>
        </authorList>
    </citation>
    <scope>NUCLEOTIDE SEQUENCE</scope>
    <source>
        <strain evidence="4 5">DM2B3-1</strain>
        <strain evidence="3">YF14B1</strain>
    </source>
</reference>
<evidence type="ECO:0000313" key="3">
    <source>
        <dbReference type="EMBL" id="MDJ1478942.1"/>
    </source>
</evidence>
<keyword evidence="5" id="KW-1185">Reference proteome</keyword>
<evidence type="ECO:0000313" key="5">
    <source>
        <dbReference type="Proteomes" id="UP001228581"/>
    </source>
</evidence>
<dbReference type="EMBL" id="JASJOT010000015">
    <property type="protein sequence ID" value="MDJ1495475.1"/>
    <property type="molecule type" value="Genomic_DNA"/>
</dbReference>
<dbReference type="InterPro" id="IPR025640">
    <property type="entry name" value="GYF_2"/>
</dbReference>
<dbReference type="InterPro" id="IPR033880">
    <property type="entry name" value="SPFH_YdjI"/>
</dbReference>
<protein>
    <submittedName>
        <fullName evidence="3">SPFH domain-containing protein</fullName>
    </submittedName>
</protein>